<evidence type="ECO:0000313" key="2">
    <source>
        <dbReference type="EMBL" id="GMN43260.1"/>
    </source>
</evidence>
<name>A0AA88A1R9_FICCA</name>
<feature type="transmembrane region" description="Helical" evidence="1">
    <location>
        <begin position="93"/>
        <end position="117"/>
    </location>
</feature>
<protein>
    <submittedName>
        <fullName evidence="2">Uncharacterized protein</fullName>
    </submittedName>
</protein>
<gene>
    <name evidence="2" type="ORF">TIFTF001_012465</name>
</gene>
<evidence type="ECO:0000313" key="3">
    <source>
        <dbReference type="Proteomes" id="UP001187192"/>
    </source>
</evidence>
<accession>A0AA88A1R9</accession>
<keyword evidence="1" id="KW-0472">Membrane</keyword>
<dbReference type="EMBL" id="BTGU01000016">
    <property type="protein sequence ID" value="GMN43260.1"/>
    <property type="molecule type" value="Genomic_DNA"/>
</dbReference>
<proteinExistence type="predicted"/>
<keyword evidence="1" id="KW-1133">Transmembrane helix</keyword>
<keyword evidence="3" id="KW-1185">Reference proteome</keyword>
<reference evidence="2" key="1">
    <citation type="submission" date="2023-07" db="EMBL/GenBank/DDBJ databases">
        <title>draft genome sequence of fig (Ficus carica).</title>
        <authorList>
            <person name="Takahashi T."/>
            <person name="Nishimura K."/>
        </authorList>
    </citation>
    <scope>NUCLEOTIDE SEQUENCE</scope>
</reference>
<keyword evidence="1" id="KW-0812">Transmembrane</keyword>
<comment type="caution">
    <text evidence="2">The sequence shown here is derived from an EMBL/GenBank/DDBJ whole genome shotgun (WGS) entry which is preliminary data.</text>
</comment>
<dbReference type="Proteomes" id="UP001187192">
    <property type="component" value="Unassembled WGS sequence"/>
</dbReference>
<sequence length="184" mass="20109">MLTSTRLEKMIISTRSLTKPLDFHFRNKPSLPIPSSQILCDTSKLHRWPQLGHHGLISPMVRAHDGRVSAPSSMGGEKGNGERSTRIISSMQAIIGVSFALACVLAIFCSGSTLSMLSPRKAMATTPRIHTAIPSQTKAERNVISPISGQLALSLFMDAVVYLGSSRFNYLPPAKIYRQDVAKF</sequence>
<evidence type="ECO:0000256" key="1">
    <source>
        <dbReference type="SAM" id="Phobius"/>
    </source>
</evidence>
<organism evidence="2 3">
    <name type="scientific">Ficus carica</name>
    <name type="common">Common fig</name>
    <dbReference type="NCBI Taxonomy" id="3494"/>
    <lineage>
        <taxon>Eukaryota</taxon>
        <taxon>Viridiplantae</taxon>
        <taxon>Streptophyta</taxon>
        <taxon>Embryophyta</taxon>
        <taxon>Tracheophyta</taxon>
        <taxon>Spermatophyta</taxon>
        <taxon>Magnoliopsida</taxon>
        <taxon>eudicotyledons</taxon>
        <taxon>Gunneridae</taxon>
        <taxon>Pentapetalae</taxon>
        <taxon>rosids</taxon>
        <taxon>fabids</taxon>
        <taxon>Rosales</taxon>
        <taxon>Moraceae</taxon>
        <taxon>Ficeae</taxon>
        <taxon>Ficus</taxon>
    </lineage>
</organism>
<dbReference type="AlphaFoldDB" id="A0AA88A1R9"/>